<sequence length="375" mass="44340">MEKTKESNVITISRSVWDKFILILLYYWIFCHGLQSIQLFRSRLMLTFPKMELLANKMITYTYYDKKFKSIECKCKYQENFDKNKANEHACVCSSSNHSFSKQHVFGMSYVPPKRKRNIEVSFVIFSGKRLKYLNRTLSALYKYLNKYDQGLSYETIWVDTATEKQRELYFEYQTRFKFDKIFLISSPSYDTLYEGIPMAYYYGTHASQGKYVFYLEDDMVLIKQTVPNFFTISLEYLRKSPKNFLGFLYRDDAENEGKISYDTFEYKNKKLNVTLYTDRPYQFNNGASLYKLSLIHQMLPRRKKQGLFECDMSRVARDMGLSYGTINFNKNCKDPSLQKCQANFCHIGVKSARTGKSSKVNSYNFDTLQDFDGT</sequence>
<dbReference type="GeneID" id="94827833"/>
<keyword evidence="1" id="KW-0812">Transmembrane</keyword>
<dbReference type="SUPFAM" id="SSF53448">
    <property type="entry name" value="Nucleotide-diphospho-sugar transferases"/>
    <property type="match status" value="1"/>
</dbReference>
<keyword evidence="1" id="KW-1133">Transmembrane helix</keyword>
<accession>A0A1J4JYC2</accession>
<dbReference type="VEuPathDB" id="TrichDB:TRFO_06489"/>
<comment type="caution">
    <text evidence="2">The sequence shown here is derived from an EMBL/GenBank/DDBJ whole genome shotgun (WGS) entry which is preliminary data.</text>
</comment>
<dbReference type="Gene3D" id="3.90.550.10">
    <property type="entry name" value="Spore Coat Polysaccharide Biosynthesis Protein SpsA, Chain A"/>
    <property type="match status" value="1"/>
</dbReference>
<gene>
    <name evidence="2" type="ORF">TRFO_06489</name>
</gene>
<reference evidence="2" key="1">
    <citation type="submission" date="2016-10" db="EMBL/GenBank/DDBJ databases">
        <authorList>
            <person name="Benchimol M."/>
            <person name="Almeida L.G."/>
            <person name="Vasconcelos A.T."/>
            <person name="Perreira-Neves A."/>
            <person name="Rosa I.A."/>
            <person name="Tasca T."/>
            <person name="Bogo M.R."/>
            <person name="de Souza W."/>
        </authorList>
    </citation>
    <scope>NUCLEOTIDE SEQUENCE [LARGE SCALE GENOMIC DNA]</scope>
    <source>
        <strain evidence="2">K</strain>
    </source>
</reference>
<proteinExistence type="predicted"/>
<feature type="transmembrane region" description="Helical" evidence="1">
    <location>
        <begin position="20"/>
        <end position="40"/>
    </location>
</feature>
<dbReference type="AlphaFoldDB" id="A0A1J4JYC2"/>
<dbReference type="EMBL" id="MLAK01000804">
    <property type="protein sequence ID" value="OHT04159.1"/>
    <property type="molecule type" value="Genomic_DNA"/>
</dbReference>
<evidence type="ECO:0000313" key="2">
    <source>
        <dbReference type="EMBL" id="OHT04159.1"/>
    </source>
</evidence>
<evidence type="ECO:0000313" key="3">
    <source>
        <dbReference type="Proteomes" id="UP000179807"/>
    </source>
</evidence>
<evidence type="ECO:0000256" key="1">
    <source>
        <dbReference type="SAM" id="Phobius"/>
    </source>
</evidence>
<keyword evidence="1" id="KW-0472">Membrane</keyword>
<dbReference type="InterPro" id="IPR029044">
    <property type="entry name" value="Nucleotide-diphossugar_trans"/>
</dbReference>
<keyword evidence="3" id="KW-1185">Reference proteome</keyword>
<name>A0A1J4JYC2_9EUKA</name>
<organism evidence="2 3">
    <name type="scientific">Tritrichomonas foetus</name>
    <dbReference type="NCBI Taxonomy" id="1144522"/>
    <lineage>
        <taxon>Eukaryota</taxon>
        <taxon>Metamonada</taxon>
        <taxon>Parabasalia</taxon>
        <taxon>Tritrichomonadida</taxon>
        <taxon>Tritrichomonadidae</taxon>
        <taxon>Tritrichomonas</taxon>
    </lineage>
</organism>
<dbReference type="Proteomes" id="UP000179807">
    <property type="component" value="Unassembled WGS sequence"/>
</dbReference>
<protein>
    <submittedName>
        <fullName evidence="2">Uncharacterized protein</fullName>
    </submittedName>
</protein>
<dbReference type="RefSeq" id="XP_068357295.1">
    <property type="nucleotide sequence ID" value="XM_068493129.1"/>
</dbReference>